<evidence type="ECO:0000313" key="2">
    <source>
        <dbReference type="Proteomes" id="UP000008237"/>
    </source>
</evidence>
<feature type="non-terminal residue" evidence="1">
    <location>
        <position position="1"/>
    </location>
</feature>
<evidence type="ECO:0008006" key="3">
    <source>
        <dbReference type="Google" id="ProtNLM"/>
    </source>
</evidence>
<dbReference type="Gene3D" id="3.30.420.10">
    <property type="entry name" value="Ribonuclease H-like superfamily/Ribonuclease H"/>
    <property type="match status" value="1"/>
</dbReference>
<dbReference type="GO" id="GO:0003676">
    <property type="term" value="F:nucleic acid binding"/>
    <property type="evidence" value="ECO:0007669"/>
    <property type="project" value="InterPro"/>
</dbReference>
<dbReference type="AlphaFoldDB" id="E2BQE0"/>
<name>E2BQE0_HARSA</name>
<reference evidence="1 2" key="1">
    <citation type="journal article" date="2010" name="Science">
        <title>Genomic comparison of the ants Camponotus floridanus and Harpegnathos saltator.</title>
        <authorList>
            <person name="Bonasio R."/>
            <person name="Zhang G."/>
            <person name="Ye C."/>
            <person name="Mutti N.S."/>
            <person name="Fang X."/>
            <person name="Qin N."/>
            <person name="Donahue G."/>
            <person name="Yang P."/>
            <person name="Li Q."/>
            <person name="Li C."/>
            <person name="Zhang P."/>
            <person name="Huang Z."/>
            <person name="Berger S.L."/>
            <person name="Reinberg D."/>
            <person name="Wang J."/>
            <person name="Liebig J."/>
        </authorList>
    </citation>
    <scope>NUCLEOTIDE SEQUENCE [LARGE SCALE GENOMIC DNA]</scope>
    <source>
        <strain evidence="1 2">R22 G/1</strain>
    </source>
</reference>
<dbReference type="InParanoid" id="E2BQE0"/>
<protein>
    <recommendedName>
        <fullName evidence="3">Mos1 transposase HTH domain-containing protein</fullName>
    </recommendedName>
</protein>
<dbReference type="Proteomes" id="UP000008237">
    <property type="component" value="Unassembled WGS sequence"/>
</dbReference>
<accession>E2BQE0</accession>
<sequence>DFYLWGFLKDAIFRQSSTTQQDIMDRIRNACRAIPTNILLKLVESFEKRVR</sequence>
<evidence type="ECO:0000313" key="1">
    <source>
        <dbReference type="EMBL" id="EFN82087.1"/>
    </source>
</evidence>
<proteinExistence type="predicted"/>
<organism evidence="2">
    <name type="scientific">Harpegnathos saltator</name>
    <name type="common">Jerdon's jumping ant</name>
    <dbReference type="NCBI Taxonomy" id="610380"/>
    <lineage>
        <taxon>Eukaryota</taxon>
        <taxon>Metazoa</taxon>
        <taxon>Ecdysozoa</taxon>
        <taxon>Arthropoda</taxon>
        <taxon>Hexapoda</taxon>
        <taxon>Insecta</taxon>
        <taxon>Pterygota</taxon>
        <taxon>Neoptera</taxon>
        <taxon>Endopterygota</taxon>
        <taxon>Hymenoptera</taxon>
        <taxon>Apocrita</taxon>
        <taxon>Aculeata</taxon>
        <taxon>Formicoidea</taxon>
        <taxon>Formicidae</taxon>
        <taxon>Ponerinae</taxon>
        <taxon>Ponerini</taxon>
        <taxon>Harpegnathos</taxon>
    </lineage>
</organism>
<gene>
    <name evidence="1" type="ORF">EAI_00986</name>
</gene>
<feature type="non-terminal residue" evidence="1">
    <location>
        <position position="51"/>
    </location>
</feature>
<dbReference type="InterPro" id="IPR036397">
    <property type="entry name" value="RNaseH_sf"/>
</dbReference>
<dbReference type="EMBL" id="GL449751">
    <property type="protein sequence ID" value="EFN82087.1"/>
    <property type="molecule type" value="Genomic_DNA"/>
</dbReference>
<keyword evidence="2" id="KW-1185">Reference proteome</keyword>